<sequence>MVACIQGFDYIWIDTICINQGNHNEVAQNINGMYSFYQHSEVCYAYLADIYKPPGNDGSADLISKMWRSGWFQRGWTLQELVAPRNVVFFSAGWEAIGTRSFLKFAISSLTGIPATVLDGSRPIEDVDIQERMTCALVQLYPDCFMELKGDDIYIMLLSQNMRTQVQSTYNEYSIYTSTHYTTASSTSLDKDSLSPPTGYDLPYDDPYLPSQALQHSHQVFSPQSGLMDPDLKFAVIAQTSMPAHFTGHPVEQAEIAPSAGILETDDNPDLPHHPLKKFTSQVSRIKQQNLKILKGRTVQTYNEAVVTGKCSRDHGRMKTTLSNG</sequence>
<dbReference type="Pfam" id="PF06985">
    <property type="entry name" value="HET"/>
    <property type="match status" value="1"/>
</dbReference>
<dbReference type="InterPro" id="IPR010730">
    <property type="entry name" value="HET"/>
</dbReference>
<evidence type="ECO:0000313" key="2">
    <source>
        <dbReference type="EMBL" id="KAF5366265.1"/>
    </source>
</evidence>
<gene>
    <name evidence="2" type="ORF">D9758_005823</name>
</gene>
<evidence type="ECO:0000313" key="3">
    <source>
        <dbReference type="Proteomes" id="UP000559256"/>
    </source>
</evidence>
<dbReference type="Proteomes" id="UP000559256">
    <property type="component" value="Unassembled WGS sequence"/>
</dbReference>
<evidence type="ECO:0000259" key="1">
    <source>
        <dbReference type="Pfam" id="PF06985"/>
    </source>
</evidence>
<dbReference type="OrthoDB" id="2157530at2759"/>
<dbReference type="EMBL" id="JAACJM010000024">
    <property type="protein sequence ID" value="KAF5366265.1"/>
    <property type="molecule type" value="Genomic_DNA"/>
</dbReference>
<organism evidence="2 3">
    <name type="scientific">Tetrapyrgos nigripes</name>
    <dbReference type="NCBI Taxonomy" id="182062"/>
    <lineage>
        <taxon>Eukaryota</taxon>
        <taxon>Fungi</taxon>
        <taxon>Dikarya</taxon>
        <taxon>Basidiomycota</taxon>
        <taxon>Agaricomycotina</taxon>
        <taxon>Agaricomycetes</taxon>
        <taxon>Agaricomycetidae</taxon>
        <taxon>Agaricales</taxon>
        <taxon>Marasmiineae</taxon>
        <taxon>Marasmiaceae</taxon>
        <taxon>Tetrapyrgos</taxon>
    </lineage>
</organism>
<dbReference type="AlphaFoldDB" id="A0A8H5GK80"/>
<dbReference type="PANTHER" id="PTHR10622:SF10">
    <property type="entry name" value="HET DOMAIN-CONTAINING PROTEIN"/>
    <property type="match status" value="1"/>
</dbReference>
<dbReference type="PANTHER" id="PTHR10622">
    <property type="entry name" value="HET DOMAIN-CONTAINING PROTEIN"/>
    <property type="match status" value="1"/>
</dbReference>
<keyword evidence="3" id="KW-1185">Reference proteome</keyword>
<comment type="caution">
    <text evidence="2">The sequence shown here is derived from an EMBL/GenBank/DDBJ whole genome shotgun (WGS) entry which is preliminary data.</text>
</comment>
<feature type="domain" description="Heterokaryon incompatibility" evidence="1">
    <location>
        <begin position="7"/>
        <end position="48"/>
    </location>
</feature>
<name>A0A8H5GK80_9AGAR</name>
<protein>
    <recommendedName>
        <fullName evidence="1">Heterokaryon incompatibility domain-containing protein</fullName>
    </recommendedName>
</protein>
<reference evidence="2 3" key="1">
    <citation type="journal article" date="2020" name="ISME J.">
        <title>Uncovering the hidden diversity of litter-decomposition mechanisms in mushroom-forming fungi.</title>
        <authorList>
            <person name="Floudas D."/>
            <person name="Bentzer J."/>
            <person name="Ahren D."/>
            <person name="Johansson T."/>
            <person name="Persson P."/>
            <person name="Tunlid A."/>
        </authorList>
    </citation>
    <scope>NUCLEOTIDE SEQUENCE [LARGE SCALE GENOMIC DNA]</scope>
    <source>
        <strain evidence="2 3">CBS 291.85</strain>
    </source>
</reference>
<proteinExistence type="predicted"/>
<accession>A0A8H5GK80</accession>